<feature type="domain" description="Plastocyanin-like" evidence="4">
    <location>
        <begin position="341"/>
        <end position="442"/>
    </location>
</feature>
<keyword evidence="1" id="KW-0479">Metal-binding</keyword>
<dbReference type="PANTHER" id="PTHR11709:SF394">
    <property type="entry name" value="FI03373P-RELATED"/>
    <property type="match status" value="1"/>
</dbReference>
<dbReference type="Gene3D" id="2.60.40.420">
    <property type="entry name" value="Cupredoxins - blue copper proteins"/>
    <property type="match status" value="2"/>
</dbReference>
<dbReference type="CDD" id="cd04202">
    <property type="entry name" value="CuRO_D2_2dMcoN_like"/>
    <property type="match status" value="1"/>
</dbReference>
<reference evidence="6 7" key="1">
    <citation type="submission" date="2019-04" db="EMBL/GenBank/DDBJ databases">
        <title>Cohnella sp. nov., isolated from soil.</title>
        <authorList>
            <person name="Kim W."/>
        </authorList>
    </citation>
    <scope>NUCLEOTIDE SEQUENCE [LARGE SCALE GENOMIC DNA]</scope>
    <source>
        <strain evidence="6 7">CAU 1483</strain>
    </source>
</reference>
<evidence type="ECO:0000256" key="3">
    <source>
        <dbReference type="ARBA" id="ARBA00023008"/>
    </source>
</evidence>
<gene>
    <name evidence="6" type="ORF">E5161_10210</name>
</gene>
<proteinExistence type="predicted"/>
<protein>
    <recommendedName>
        <fullName evidence="8">Copper-containing nitrite reductase</fullName>
    </recommendedName>
</protein>
<evidence type="ECO:0000259" key="5">
    <source>
        <dbReference type="Pfam" id="PF07732"/>
    </source>
</evidence>
<dbReference type="InterPro" id="IPR011707">
    <property type="entry name" value="Cu-oxidase-like_N"/>
</dbReference>
<dbReference type="RefSeq" id="WP_136777658.1">
    <property type="nucleotide sequence ID" value="NZ_SUPK01000004.1"/>
</dbReference>
<dbReference type="PANTHER" id="PTHR11709">
    <property type="entry name" value="MULTI-COPPER OXIDASE"/>
    <property type="match status" value="1"/>
</dbReference>
<keyword evidence="7" id="KW-1185">Reference proteome</keyword>
<evidence type="ECO:0000313" key="7">
    <source>
        <dbReference type="Proteomes" id="UP000309673"/>
    </source>
</evidence>
<name>A0A4U0FCA7_9BACL</name>
<dbReference type="Proteomes" id="UP000309673">
    <property type="component" value="Unassembled WGS sequence"/>
</dbReference>
<evidence type="ECO:0000256" key="1">
    <source>
        <dbReference type="ARBA" id="ARBA00022723"/>
    </source>
</evidence>
<dbReference type="AlphaFoldDB" id="A0A4U0FCA7"/>
<sequence>MINKKWPVTIFLVLMALVIYTVGGITQGGFSRAEANESGHGSAHQSGDVSQAGEGDGIAVLLNGRQLPRPATVSSDFSETRISAQDVADALGYGYRWDATARKLYIEDKEIPAAADPIMVGSVVMVLADEYAQALSLSCNNDSASHRVLLETPQAMKRFADEEPAVRDVMEGKGMTPHTAADGTKEFTLTAELADWAPAKGVLTTAWTYNGQAPGPTIRVTEGDKVRIHFVNHLPEPSAIHWHGLHLPNAMDGVPGLTQKEVQPGQSFVYEFTASHPGTFMYHSHYNDMKQIGGGMYGAFIIDPKEKPAAAPEAGELRDGMTFDRDYTMLLAGNRVNNAAEDVPDYFTINGRSYPDTPPIEMRKGQTARIRLINIDTMEMHTMHLHGMDFQVIARNGHAVKTPETMNTVLLGPGETVDIAFRADAVGDWMFHCHILDHTMNGGEEHARTGSEMGGLITLVKILP</sequence>
<keyword evidence="2" id="KW-0560">Oxidoreductase</keyword>
<feature type="domain" description="Plastocyanin-like" evidence="5">
    <location>
        <begin position="194"/>
        <end position="306"/>
    </location>
</feature>
<dbReference type="CDD" id="cd13860">
    <property type="entry name" value="CuRO_1_2dMco_1"/>
    <property type="match status" value="1"/>
</dbReference>
<evidence type="ECO:0000256" key="2">
    <source>
        <dbReference type="ARBA" id="ARBA00023002"/>
    </source>
</evidence>
<dbReference type="InterPro" id="IPR011706">
    <property type="entry name" value="Cu-oxidase_C"/>
</dbReference>
<dbReference type="SUPFAM" id="SSF49503">
    <property type="entry name" value="Cupredoxins"/>
    <property type="match status" value="2"/>
</dbReference>
<dbReference type="InterPro" id="IPR045087">
    <property type="entry name" value="Cu-oxidase_fam"/>
</dbReference>
<dbReference type="OrthoDB" id="9757546at2"/>
<dbReference type="Pfam" id="PF07731">
    <property type="entry name" value="Cu-oxidase_2"/>
    <property type="match status" value="1"/>
</dbReference>
<accession>A0A4U0FCA7</accession>
<dbReference type="GO" id="GO:0016491">
    <property type="term" value="F:oxidoreductase activity"/>
    <property type="evidence" value="ECO:0007669"/>
    <property type="project" value="UniProtKB-KW"/>
</dbReference>
<evidence type="ECO:0000259" key="4">
    <source>
        <dbReference type="Pfam" id="PF07731"/>
    </source>
</evidence>
<dbReference type="GO" id="GO:0005507">
    <property type="term" value="F:copper ion binding"/>
    <property type="evidence" value="ECO:0007669"/>
    <property type="project" value="InterPro"/>
</dbReference>
<dbReference type="EMBL" id="SUPK01000004">
    <property type="protein sequence ID" value="TJY42360.1"/>
    <property type="molecule type" value="Genomic_DNA"/>
</dbReference>
<dbReference type="Pfam" id="PF07732">
    <property type="entry name" value="Cu-oxidase_3"/>
    <property type="match status" value="1"/>
</dbReference>
<dbReference type="InterPro" id="IPR008972">
    <property type="entry name" value="Cupredoxin"/>
</dbReference>
<comment type="caution">
    <text evidence="6">The sequence shown here is derived from an EMBL/GenBank/DDBJ whole genome shotgun (WGS) entry which is preliminary data.</text>
</comment>
<keyword evidence="3" id="KW-0186">Copper</keyword>
<evidence type="ECO:0008006" key="8">
    <source>
        <dbReference type="Google" id="ProtNLM"/>
    </source>
</evidence>
<evidence type="ECO:0000313" key="6">
    <source>
        <dbReference type="EMBL" id="TJY42360.1"/>
    </source>
</evidence>
<organism evidence="6 7">
    <name type="scientific">Cohnella pontilimi</name>
    <dbReference type="NCBI Taxonomy" id="2564100"/>
    <lineage>
        <taxon>Bacteria</taxon>
        <taxon>Bacillati</taxon>
        <taxon>Bacillota</taxon>
        <taxon>Bacilli</taxon>
        <taxon>Bacillales</taxon>
        <taxon>Paenibacillaceae</taxon>
        <taxon>Cohnella</taxon>
    </lineage>
</organism>